<feature type="coiled-coil region" evidence="1">
    <location>
        <begin position="50"/>
        <end position="97"/>
    </location>
</feature>
<protein>
    <submittedName>
        <fullName evidence="2">Uncharacterized protein</fullName>
    </submittedName>
</protein>
<dbReference type="Proteomes" id="UP001197770">
    <property type="component" value="Unassembled WGS sequence"/>
</dbReference>
<evidence type="ECO:0000313" key="2">
    <source>
        <dbReference type="EMBL" id="MCC4213406.1"/>
    </source>
</evidence>
<sequence>MGDAQAACENQFKVKENDVFYEKSLNRFLTEKKIIKDKSTDTYFLTPEEKNRLKRKNEEFDLEKNKFLKEITAILKIYEQENEIEEYIKELKELYINNFATDLSNAINNEEEFQIFGITREFLKFVESKIRSKDLSKKLAKELLSFCVNDKFIQKVAASKVYSNKIDNYKLENYLANKKKIFIDTAIGLYSLCYYFSPKVEYQNYFYKGTKNLIEYARNEKINMYISQRYIWEIQNHVNDAFNLIPFTTIPEFARLGSSKNVFYNYYNYLRSSETIDGKITFKKFLEKFGFRENYGGKSFHSIIANSLSKVNIKEQVIEKQYDITEANKLFEDNLVRLYKQKSNFTRNNDSVMLEFLADKDVEIHPLQPVFLTWDRAFFETHNTYIKKFPNAQNWLMLSPNKIVDVYSLLKFSITSESVTENLLALLSDEIIQNTYSLVDTLSIILNPDDEIGLEYTSRLAKIRESEINEINSQEIIRPENFEGEAVIDDIFFKLTSHYKENTNNLNGFKNIFTQKELINDVVNILTKSIKDFYENRKLDNKVFIEFDKLIERARDI</sequence>
<name>A0ABS8GWC4_9FLAO</name>
<reference evidence="2 3" key="1">
    <citation type="submission" date="2021-11" db="EMBL/GenBank/DDBJ databases">
        <title>Seasonal and diel survey of microbial diversity of the Tyrrhenian coast.</title>
        <authorList>
            <person name="Gattoni G."/>
            <person name="Corral P."/>
        </authorList>
    </citation>
    <scope>NUCLEOTIDE SEQUENCE [LARGE SCALE GENOMIC DNA]</scope>
    <source>
        <strain evidence="2 3">Mr9</strain>
    </source>
</reference>
<gene>
    <name evidence="2" type="ORF">LLW17_11805</name>
</gene>
<proteinExistence type="predicted"/>
<comment type="caution">
    <text evidence="2">The sequence shown here is derived from an EMBL/GenBank/DDBJ whole genome shotgun (WGS) entry which is preliminary data.</text>
</comment>
<dbReference type="EMBL" id="JAJGMW010000014">
    <property type="protein sequence ID" value="MCC4213406.1"/>
    <property type="molecule type" value="Genomic_DNA"/>
</dbReference>
<organism evidence="2 3">
    <name type="scientific">Leeuwenhoekiella parthenopeia</name>
    <dbReference type="NCBI Taxonomy" id="2890320"/>
    <lineage>
        <taxon>Bacteria</taxon>
        <taxon>Pseudomonadati</taxon>
        <taxon>Bacteroidota</taxon>
        <taxon>Flavobacteriia</taxon>
        <taxon>Flavobacteriales</taxon>
        <taxon>Flavobacteriaceae</taxon>
        <taxon>Leeuwenhoekiella</taxon>
    </lineage>
</organism>
<keyword evidence="3" id="KW-1185">Reference proteome</keyword>
<evidence type="ECO:0000313" key="3">
    <source>
        <dbReference type="Proteomes" id="UP001197770"/>
    </source>
</evidence>
<dbReference type="RefSeq" id="WP_228230467.1">
    <property type="nucleotide sequence ID" value="NZ_JAJGMW010000014.1"/>
</dbReference>
<keyword evidence="1" id="KW-0175">Coiled coil</keyword>
<evidence type="ECO:0000256" key="1">
    <source>
        <dbReference type="SAM" id="Coils"/>
    </source>
</evidence>
<accession>A0ABS8GWC4</accession>